<dbReference type="PANTHER" id="PTHR14208">
    <property type="entry name" value="BASIC LEUCINE ZIPPER AND W2 DOMAIN-CONTAINING PROTEIN"/>
    <property type="match status" value="1"/>
</dbReference>
<dbReference type="InterPro" id="IPR016024">
    <property type="entry name" value="ARM-type_fold"/>
</dbReference>
<dbReference type="EMBL" id="CASHTH010001106">
    <property type="protein sequence ID" value="CAI8011504.1"/>
    <property type="molecule type" value="Genomic_DNA"/>
</dbReference>
<comment type="caution">
    <text evidence="3">The sequence shown here is derived from an EMBL/GenBank/DDBJ whole genome shotgun (WGS) entry which is preliminary data.</text>
</comment>
<sequence>MAATGGSTKEAKPTLGGTKFKTRKRDEKVKLDVTSFSEQLIAGLRESGGNLDEVRRFLDNAGGQLDYRRYGEPLLDILVAGGVLAPGGGKVEGTAISPVSVFQCEPKVEAIRGHLVVRSSLWLLSRTLAPLCYLQVMTRVLQRYKYLKKGLEDEMKKILKFLKGFQDSERRSLAIYTGLLLSEVLVPASILTSLLSEVLVKEGMSLQFVTLVFQTWLSEKNIGHVGSALRKAQLEARLTDFLPASQQSALLFDEHFSGAGLEVLVKYRRAQESAEKRRALKKELEELLDADSSSEEIIDRCQQHMDTAQLTDVDVTVLLWRCIMDSVEWNKKDELAAEQALKHLMDYTPVFLPFCVRGTPQLTLLIKMQEFCYDNMNFLKMTC</sequence>
<dbReference type="Gene3D" id="1.25.40.180">
    <property type="match status" value="1"/>
</dbReference>
<evidence type="ECO:0000313" key="3">
    <source>
        <dbReference type="EMBL" id="CAI8011504.1"/>
    </source>
</evidence>
<dbReference type="Pfam" id="PF25504">
    <property type="entry name" value="HEAT_5MP1_2"/>
    <property type="match status" value="1"/>
</dbReference>
<dbReference type="PROSITE" id="PS51363">
    <property type="entry name" value="W2"/>
    <property type="match status" value="1"/>
</dbReference>
<evidence type="ECO:0000259" key="2">
    <source>
        <dbReference type="PROSITE" id="PS51363"/>
    </source>
</evidence>
<protein>
    <submittedName>
        <fullName evidence="3">Basic leucine zipper and W2 domain-containing protein 1</fullName>
    </submittedName>
</protein>
<keyword evidence="4" id="KW-1185">Reference proteome</keyword>
<dbReference type="InterPro" id="IPR003307">
    <property type="entry name" value="W2_domain"/>
</dbReference>
<dbReference type="PANTHER" id="PTHR14208:SF2">
    <property type="entry name" value="PROTEIN KRASAVIETZ"/>
    <property type="match status" value="1"/>
</dbReference>
<feature type="region of interest" description="Disordered" evidence="1">
    <location>
        <begin position="1"/>
        <end position="25"/>
    </location>
</feature>
<evidence type="ECO:0000256" key="1">
    <source>
        <dbReference type="SAM" id="MobiDB-lite"/>
    </source>
</evidence>
<dbReference type="InterPro" id="IPR051245">
    <property type="entry name" value="eIF5-mimic_regulator"/>
</dbReference>
<dbReference type="SUPFAM" id="SSF48371">
    <property type="entry name" value="ARM repeat"/>
    <property type="match status" value="1"/>
</dbReference>
<accession>A0AA35RHC6</accession>
<evidence type="ECO:0000313" key="4">
    <source>
        <dbReference type="Proteomes" id="UP001174909"/>
    </source>
</evidence>
<dbReference type="GO" id="GO:0005737">
    <property type="term" value="C:cytoplasm"/>
    <property type="evidence" value="ECO:0007669"/>
    <property type="project" value="TreeGrafter"/>
</dbReference>
<gene>
    <name evidence="3" type="ORF">GBAR_LOCUS7414</name>
</gene>
<proteinExistence type="predicted"/>
<dbReference type="InterPro" id="IPR057397">
    <property type="entry name" value="HEAT_5MP1_2"/>
</dbReference>
<reference evidence="3" key="1">
    <citation type="submission" date="2023-03" db="EMBL/GenBank/DDBJ databases">
        <authorList>
            <person name="Steffen K."/>
            <person name="Cardenas P."/>
        </authorList>
    </citation>
    <scope>NUCLEOTIDE SEQUENCE</scope>
</reference>
<dbReference type="GO" id="GO:0016020">
    <property type="term" value="C:membrane"/>
    <property type="evidence" value="ECO:0007669"/>
    <property type="project" value="TreeGrafter"/>
</dbReference>
<dbReference type="Proteomes" id="UP001174909">
    <property type="component" value="Unassembled WGS sequence"/>
</dbReference>
<name>A0AA35RHC6_GEOBA</name>
<dbReference type="AlphaFoldDB" id="A0AA35RHC6"/>
<feature type="domain" description="W2" evidence="2">
    <location>
        <begin position="270"/>
        <end position="383"/>
    </location>
</feature>
<organism evidence="3 4">
    <name type="scientific">Geodia barretti</name>
    <name type="common">Barrett's horny sponge</name>
    <dbReference type="NCBI Taxonomy" id="519541"/>
    <lineage>
        <taxon>Eukaryota</taxon>
        <taxon>Metazoa</taxon>
        <taxon>Porifera</taxon>
        <taxon>Demospongiae</taxon>
        <taxon>Heteroscleromorpha</taxon>
        <taxon>Tetractinellida</taxon>
        <taxon>Astrophorina</taxon>
        <taxon>Geodiidae</taxon>
        <taxon>Geodia</taxon>
    </lineage>
</organism>